<feature type="transmembrane region" description="Helical" evidence="5">
    <location>
        <begin position="12"/>
        <end position="34"/>
    </location>
</feature>
<dbReference type="GO" id="GO:0005886">
    <property type="term" value="C:plasma membrane"/>
    <property type="evidence" value="ECO:0007669"/>
    <property type="project" value="UniProtKB-SubCell"/>
</dbReference>
<comment type="caution">
    <text evidence="6">The sequence shown here is derived from an EMBL/GenBank/DDBJ whole genome shotgun (WGS) entry which is preliminary data.</text>
</comment>
<proteinExistence type="inferred from homology"/>
<evidence type="ECO:0000256" key="2">
    <source>
        <dbReference type="ARBA" id="ARBA00022692"/>
    </source>
</evidence>
<dbReference type="Pfam" id="PF01925">
    <property type="entry name" value="TauE"/>
    <property type="match status" value="1"/>
</dbReference>
<keyword evidence="7" id="KW-1185">Reference proteome</keyword>
<evidence type="ECO:0000313" key="6">
    <source>
        <dbReference type="EMBL" id="KAA5542993.1"/>
    </source>
</evidence>
<feature type="transmembrane region" description="Helical" evidence="5">
    <location>
        <begin position="266"/>
        <end position="284"/>
    </location>
</feature>
<feature type="transmembrane region" description="Helical" evidence="5">
    <location>
        <begin position="87"/>
        <end position="107"/>
    </location>
</feature>
<keyword evidence="4 5" id="KW-0472">Membrane</keyword>
<dbReference type="Proteomes" id="UP000323426">
    <property type="component" value="Unassembled WGS sequence"/>
</dbReference>
<feature type="transmembrane region" description="Helical" evidence="5">
    <location>
        <begin position="240"/>
        <end position="260"/>
    </location>
</feature>
<gene>
    <name evidence="6" type="ORF">F0145_17830</name>
</gene>
<evidence type="ECO:0000256" key="4">
    <source>
        <dbReference type="ARBA" id="ARBA00023136"/>
    </source>
</evidence>
<feature type="transmembrane region" description="Helical" evidence="5">
    <location>
        <begin position="46"/>
        <end position="67"/>
    </location>
</feature>
<keyword evidence="3 5" id="KW-1133">Transmembrane helix</keyword>
<feature type="transmembrane region" description="Helical" evidence="5">
    <location>
        <begin position="114"/>
        <end position="133"/>
    </location>
</feature>
<dbReference type="EMBL" id="VWSF01000015">
    <property type="protein sequence ID" value="KAA5542993.1"/>
    <property type="molecule type" value="Genomic_DNA"/>
</dbReference>
<organism evidence="6 7">
    <name type="scientific">Adhaeribacter rhizoryzae</name>
    <dbReference type="NCBI Taxonomy" id="2607907"/>
    <lineage>
        <taxon>Bacteria</taxon>
        <taxon>Pseudomonadati</taxon>
        <taxon>Bacteroidota</taxon>
        <taxon>Cytophagia</taxon>
        <taxon>Cytophagales</taxon>
        <taxon>Hymenobacteraceae</taxon>
        <taxon>Adhaeribacter</taxon>
    </lineage>
</organism>
<feature type="transmembrane region" description="Helical" evidence="5">
    <location>
        <begin position="174"/>
        <end position="195"/>
    </location>
</feature>
<evidence type="ECO:0000313" key="7">
    <source>
        <dbReference type="Proteomes" id="UP000323426"/>
    </source>
</evidence>
<keyword evidence="5" id="KW-1003">Cell membrane</keyword>
<feature type="transmembrane region" description="Helical" evidence="5">
    <location>
        <begin position="145"/>
        <end position="162"/>
    </location>
</feature>
<sequence>MMVHRLSLKHISAIMIALKVCLLIFLVVKVLFFSAEPPVFSLDQRFFTILGAGFLAQLIDGTLGMAYGVSCSTLLLTFGLPPAVASASVHTAEVFTTGVSGLSHLFLQNVNKALFFRIVIPGVLGAVIGAYLISEVLNGDLIKPYISGYLLIMGILILVKSFRVLPTVERLRRVFLLGITGGFLDAVGGGGWGPIVTSNLIFQGKTPQETIGTVNTAEFFVAFFSTGVFLFFVGLDSWPVVLALILGGVLAAPVGAVLAKKVKPKTMMRLVGIIIIIISAYTIYKSIF</sequence>
<dbReference type="PANTHER" id="PTHR43701">
    <property type="entry name" value="MEMBRANE TRANSPORTER PROTEIN MJ0441-RELATED"/>
    <property type="match status" value="1"/>
</dbReference>
<reference evidence="6 7" key="1">
    <citation type="submission" date="2019-09" db="EMBL/GenBank/DDBJ databases">
        <title>Genome sequence and assembly of Adhaeribacter sp.</title>
        <authorList>
            <person name="Chhetri G."/>
        </authorList>
    </citation>
    <scope>NUCLEOTIDE SEQUENCE [LARGE SCALE GENOMIC DNA]</scope>
    <source>
        <strain evidence="6 7">DK36</strain>
    </source>
</reference>
<accession>A0A5M6D6N1</accession>
<keyword evidence="2 5" id="KW-0812">Transmembrane</keyword>
<dbReference type="InterPro" id="IPR002781">
    <property type="entry name" value="TM_pro_TauE-like"/>
</dbReference>
<evidence type="ECO:0000256" key="3">
    <source>
        <dbReference type="ARBA" id="ARBA00022989"/>
    </source>
</evidence>
<evidence type="ECO:0000256" key="5">
    <source>
        <dbReference type="RuleBase" id="RU363041"/>
    </source>
</evidence>
<name>A0A5M6D6N1_9BACT</name>
<comment type="similarity">
    <text evidence="5">Belongs to the 4-toluene sulfonate uptake permease (TSUP) (TC 2.A.102) family.</text>
</comment>
<feature type="transmembrane region" description="Helical" evidence="5">
    <location>
        <begin position="215"/>
        <end position="233"/>
    </location>
</feature>
<protein>
    <recommendedName>
        <fullName evidence="5">Probable membrane transporter protein</fullName>
    </recommendedName>
</protein>
<comment type="subcellular location">
    <subcellularLocation>
        <location evidence="5">Cell membrane</location>
        <topology evidence="5">Multi-pass membrane protein</topology>
    </subcellularLocation>
    <subcellularLocation>
        <location evidence="1">Membrane</location>
        <topology evidence="1">Multi-pass membrane protein</topology>
    </subcellularLocation>
</comment>
<dbReference type="PANTHER" id="PTHR43701:SF12">
    <property type="entry name" value="MEMBRANE TRANSPORTER PROTEIN YTNM-RELATED"/>
    <property type="match status" value="1"/>
</dbReference>
<dbReference type="InterPro" id="IPR051598">
    <property type="entry name" value="TSUP/Inactive_protease-like"/>
</dbReference>
<dbReference type="AlphaFoldDB" id="A0A5M6D6N1"/>
<evidence type="ECO:0000256" key="1">
    <source>
        <dbReference type="ARBA" id="ARBA00004141"/>
    </source>
</evidence>